<evidence type="ECO:0000256" key="9">
    <source>
        <dbReference type="ARBA" id="ARBA00022840"/>
    </source>
</evidence>
<dbReference type="CDD" id="cd17546">
    <property type="entry name" value="REC_hyHK_CKI1_RcsC-like"/>
    <property type="match status" value="1"/>
</dbReference>
<dbReference type="PROSITE" id="PS50109">
    <property type="entry name" value="HIS_KIN"/>
    <property type="match status" value="1"/>
</dbReference>
<name>A0A3E1RFM8_9BURK</name>
<feature type="transmembrane region" description="Helical" evidence="18">
    <location>
        <begin position="21"/>
        <end position="44"/>
    </location>
</feature>
<evidence type="ECO:0000256" key="16">
    <source>
        <dbReference type="PROSITE-ProRule" id="PRU00110"/>
    </source>
</evidence>
<feature type="transmembrane region" description="Helical" evidence="18">
    <location>
        <begin position="138"/>
        <end position="155"/>
    </location>
</feature>
<keyword evidence="23" id="KW-1185">Reference proteome</keyword>
<evidence type="ECO:0000259" key="20">
    <source>
        <dbReference type="PROSITE" id="PS50110"/>
    </source>
</evidence>
<evidence type="ECO:0000256" key="6">
    <source>
        <dbReference type="ARBA" id="ARBA00022692"/>
    </source>
</evidence>
<feature type="transmembrane region" description="Helical" evidence="18">
    <location>
        <begin position="167"/>
        <end position="188"/>
    </location>
</feature>
<evidence type="ECO:0000256" key="14">
    <source>
        <dbReference type="ARBA" id="ARBA00058004"/>
    </source>
</evidence>
<evidence type="ECO:0000256" key="3">
    <source>
        <dbReference type="ARBA" id="ARBA00012438"/>
    </source>
</evidence>
<keyword evidence="7" id="KW-0732">Signal</keyword>
<evidence type="ECO:0000256" key="7">
    <source>
        <dbReference type="ARBA" id="ARBA00022729"/>
    </source>
</evidence>
<dbReference type="Gene3D" id="3.30.565.10">
    <property type="entry name" value="Histidine kinase-like ATPase, C-terminal domain"/>
    <property type="match status" value="1"/>
</dbReference>
<dbReference type="Pfam" id="PF01627">
    <property type="entry name" value="Hpt"/>
    <property type="match status" value="1"/>
</dbReference>
<dbReference type="InterPro" id="IPR001789">
    <property type="entry name" value="Sig_transdc_resp-reg_receiver"/>
</dbReference>
<dbReference type="SUPFAM" id="SSF55874">
    <property type="entry name" value="ATPase domain of HSP90 chaperone/DNA topoisomerase II/histidine kinase"/>
    <property type="match status" value="1"/>
</dbReference>
<evidence type="ECO:0000256" key="2">
    <source>
        <dbReference type="ARBA" id="ARBA00004651"/>
    </source>
</evidence>
<dbReference type="InterPro" id="IPR036890">
    <property type="entry name" value="HATPase_C_sf"/>
</dbReference>
<proteinExistence type="predicted"/>
<accession>A0A3E1RFM8</accession>
<dbReference type="SMART" id="SM00387">
    <property type="entry name" value="HATPase_c"/>
    <property type="match status" value="1"/>
</dbReference>
<keyword evidence="8" id="KW-0547">Nucleotide-binding</keyword>
<comment type="function">
    <text evidence="14">Member of the two-component regulatory system BvgS/BvgA. Phosphorylates BvgA via a four-step phosphorelay in response to environmental signals.</text>
</comment>
<dbReference type="Gene3D" id="3.30.450.20">
    <property type="entry name" value="PAS domain"/>
    <property type="match status" value="1"/>
</dbReference>
<feature type="transmembrane region" description="Helical" evidence="18">
    <location>
        <begin position="56"/>
        <end position="73"/>
    </location>
</feature>
<dbReference type="InterPro" id="IPR003594">
    <property type="entry name" value="HATPase_dom"/>
</dbReference>
<dbReference type="Proteomes" id="UP000260665">
    <property type="component" value="Unassembled WGS sequence"/>
</dbReference>
<dbReference type="SUPFAM" id="SSF52172">
    <property type="entry name" value="CheY-like"/>
    <property type="match status" value="2"/>
</dbReference>
<evidence type="ECO:0000256" key="13">
    <source>
        <dbReference type="ARBA" id="ARBA00023136"/>
    </source>
</evidence>
<dbReference type="CDD" id="cd00082">
    <property type="entry name" value="HisKA"/>
    <property type="match status" value="1"/>
</dbReference>
<feature type="domain" description="Response regulatory" evidence="20">
    <location>
        <begin position="637"/>
        <end position="762"/>
    </location>
</feature>
<evidence type="ECO:0000256" key="10">
    <source>
        <dbReference type="ARBA" id="ARBA00022989"/>
    </source>
</evidence>
<evidence type="ECO:0000256" key="8">
    <source>
        <dbReference type="ARBA" id="ARBA00022741"/>
    </source>
</evidence>
<dbReference type="SUPFAM" id="SSF47226">
    <property type="entry name" value="Histidine-containing phosphotransfer domain, HPT domain"/>
    <property type="match status" value="1"/>
</dbReference>
<evidence type="ECO:0000313" key="22">
    <source>
        <dbReference type="EMBL" id="RFO98154.1"/>
    </source>
</evidence>
<dbReference type="EC" id="2.7.13.3" evidence="3"/>
<dbReference type="PROSITE" id="PS50110">
    <property type="entry name" value="RESPONSE_REGULATORY"/>
    <property type="match status" value="2"/>
</dbReference>
<dbReference type="Gene3D" id="3.40.50.2300">
    <property type="match status" value="2"/>
</dbReference>
<feature type="transmembrane region" description="Helical" evidence="18">
    <location>
        <begin position="111"/>
        <end position="132"/>
    </location>
</feature>
<dbReference type="PANTHER" id="PTHR45339:SF1">
    <property type="entry name" value="HYBRID SIGNAL TRANSDUCTION HISTIDINE KINASE J"/>
    <property type="match status" value="1"/>
</dbReference>
<dbReference type="PRINTS" id="PR00344">
    <property type="entry name" value="BCTRLSENSOR"/>
</dbReference>
<evidence type="ECO:0000259" key="19">
    <source>
        <dbReference type="PROSITE" id="PS50109"/>
    </source>
</evidence>
<feature type="domain" description="Histidine kinase" evidence="19">
    <location>
        <begin position="396"/>
        <end position="617"/>
    </location>
</feature>
<dbReference type="PROSITE" id="PS50894">
    <property type="entry name" value="HPT"/>
    <property type="match status" value="1"/>
</dbReference>
<evidence type="ECO:0000256" key="17">
    <source>
        <dbReference type="PROSITE-ProRule" id="PRU00169"/>
    </source>
</evidence>
<dbReference type="Pfam" id="PF00072">
    <property type="entry name" value="Response_reg"/>
    <property type="match status" value="2"/>
</dbReference>
<evidence type="ECO:0000256" key="4">
    <source>
        <dbReference type="ARBA" id="ARBA00022475"/>
    </source>
</evidence>
<feature type="modified residue" description="4-aspartylphosphate" evidence="17">
    <location>
        <position position="692"/>
    </location>
</feature>
<evidence type="ECO:0000256" key="12">
    <source>
        <dbReference type="ARBA" id="ARBA00023026"/>
    </source>
</evidence>
<dbReference type="Pfam" id="PF02518">
    <property type="entry name" value="HATPase_c"/>
    <property type="match status" value="1"/>
</dbReference>
<dbReference type="InterPro" id="IPR036097">
    <property type="entry name" value="HisK_dim/P_sf"/>
</dbReference>
<dbReference type="InterPro" id="IPR036641">
    <property type="entry name" value="HPT_dom_sf"/>
</dbReference>
<dbReference type="InterPro" id="IPR008207">
    <property type="entry name" value="Sig_transdc_His_kin_Hpt_dom"/>
</dbReference>
<keyword evidence="13 18" id="KW-0472">Membrane</keyword>
<dbReference type="GO" id="GO:0000155">
    <property type="term" value="F:phosphorelay sensor kinase activity"/>
    <property type="evidence" value="ECO:0007669"/>
    <property type="project" value="InterPro"/>
</dbReference>
<dbReference type="SMART" id="SM00073">
    <property type="entry name" value="HPT"/>
    <property type="match status" value="1"/>
</dbReference>
<dbReference type="GO" id="GO:0005886">
    <property type="term" value="C:plasma membrane"/>
    <property type="evidence" value="ECO:0007669"/>
    <property type="project" value="UniProtKB-SubCell"/>
</dbReference>
<evidence type="ECO:0000259" key="21">
    <source>
        <dbReference type="PROSITE" id="PS50894"/>
    </source>
</evidence>
<feature type="modified residue" description="4-aspartylphosphate" evidence="17">
    <location>
        <position position="837"/>
    </location>
</feature>
<dbReference type="Gene3D" id="1.20.120.160">
    <property type="entry name" value="HPT domain"/>
    <property type="match status" value="1"/>
</dbReference>
<protein>
    <recommendedName>
        <fullName evidence="15">Virulence sensor protein BvgS</fullName>
        <ecNumber evidence="3">2.7.13.3</ecNumber>
    </recommendedName>
</protein>
<feature type="transmembrane region" description="Helical" evidence="18">
    <location>
        <begin position="85"/>
        <end position="104"/>
    </location>
</feature>
<dbReference type="GO" id="GO:0005524">
    <property type="term" value="F:ATP binding"/>
    <property type="evidence" value="ECO:0007669"/>
    <property type="project" value="UniProtKB-KW"/>
</dbReference>
<dbReference type="Gene3D" id="1.10.287.130">
    <property type="match status" value="1"/>
</dbReference>
<sequence>MTLFATFGDNQTNKYTIRVEILNYVVLTNAAVSLFGGLCLLSIWQMDRTQLFAKNIALAQLCNLAGVMSYIAWRSASPVLQDVGLGGIALFSAAVFSFGTRALLQLAGKAVGQVWQAAAFVLLGLTYAILVVNGLQHIYGWLNTLIYLGVGLYGLRLLWAHAWPERLAAAIIALLGLNFLHVALLGEAGLTEQLAIGTVLRVVLFLVFAISAVERTRALSERMRQRFEQLSENSFQGILIADEQSVLYANGASRRILGPEIFESTESPSLQRLIALKLLTLQELSEMTQGGQPFSEIQRDALRADGTAIHVRMSSWLTQWDGKPAVHILLLDDTGRHLAKQQVAAGQAELEKQRIEFVERSKNALIKTNAELEMRVMQRTQALEQANLAKSRFLANMSHEIRTPMNVILGLLQLLRGTPLSSLQLDYSDKAESAAKSLLGLLNDILDFSKIDAGKMELDIQPFEPERLMRDLSVILSGSTSDKPVELLFDLDAAMPAAVMGDSMRLLQVLINLCSNAVKFTPEGVVIVKCSVQGSTATEVTLRFAVQDTGIGIASENQRHIFDVFSQAEASTTRRFGGTGLGLSICKRLLDLMGSTLTLESTEGQGSHFHFDLQLPLADRVVESVAVPRQPQAGPLSVLVVDDNAQALRLISAMTSSLGWDVDGAQSGRQAIGLVQDRLASGHGPHHVVFIDWEMDGLDGWQTLERLESLYPPGQSPVVVMVSSHGRERLNQRSERELSQLSAYLIKPVTSAMLAEAVDCAFQGRGNLRASPRAPVLRKTRLDGMRILLVEDNPLNQLVARELLRAEGAMVETADHGRAGVEAVAQATVPFDVVLMDMQMPVMDGCTATRAIRRMLDGTPLPVIAMTANTMQSDRDACIAAGMNDHVGKPFDITYLIEVLRRHTGRISEQEQRLHASAAPAPLVPENSIAWQVALQDMGGDQDLFLQVLGAYLQELPLLPDQLAVCLQTADRKSAHRMVHTFKGISATVGAKAMAAQALLLEQELKDPQSDLASLTSLPSFLKELQHAQAELALVQAGMVGSV</sequence>
<feature type="domain" description="HPt" evidence="21">
    <location>
        <begin position="941"/>
        <end position="1039"/>
    </location>
</feature>
<dbReference type="InterPro" id="IPR003661">
    <property type="entry name" value="HisK_dim/P_dom"/>
</dbReference>
<dbReference type="EMBL" id="QFZK01000002">
    <property type="protein sequence ID" value="RFO98154.1"/>
    <property type="molecule type" value="Genomic_DNA"/>
</dbReference>
<keyword evidence="12" id="KW-0843">Virulence</keyword>
<dbReference type="CDD" id="cd16922">
    <property type="entry name" value="HATPase_EvgS-ArcB-TorS-like"/>
    <property type="match status" value="1"/>
</dbReference>
<dbReference type="InterPro" id="IPR004358">
    <property type="entry name" value="Sig_transdc_His_kin-like_C"/>
</dbReference>
<keyword evidence="4" id="KW-1003">Cell membrane</keyword>
<dbReference type="CDD" id="cd00156">
    <property type="entry name" value="REC"/>
    <property type="match status" value="1"/>
</dbReference>
<keyword evidence="9" id="KW-0067">ATP-binding</keyword>
<dbReference type="AlphaFoldDB" id="A0A3E1RFM8"/>
<dbReference type="InterPro" id="IPR035965">
    <property type="entry name" value="PAS-like_dom_sf"/>
</dbReference>
<comment type="caution">
    <text evidence="22">The sequence shown here is derived from an EMBL/GenBank/DDBJ whole genome shotgun (WGS) entry which is preliminary data.</text>
</comment>
<comment type="subcellular location">
    <subcellularLocation>
        <location evidence="2">Cell membrane</location>
        <topology evidence="2">Multi-pass membrane protein</topology>
    </subcellularLocation>
</comment>
<gene>
    <name evidence="22" type="ORF">DIC66_05410</name>
</gene>
<keyword evidence="6 18" id="KW-0812">Transmembrane</keyword>
<evidence type="ECO:0000313" key="23">
    <source>
        <dbReference type="Proteomes" id="UP000260665"/>
    </source>
</evidence>
<dbReference type="PANTHER" id="PTHR45339">
    <property type="entry name" value="HYBRID SIGNAL TRANSDUCTION HISTIDINE KINASE J"/>
    <property type="match status" value="1"/>
</dbReference>
<dbReference type="SUPFAM" id="SSF55785">
    <property type="entry name" value="PYP-like sensor domain (PAS domain)"/>
    <property type="match status" value="1"/>
</dbReference>
<feature type="domain" description="Response regulatory" evidence="20">
    <location>
        <begin position="786"/>
        <end position="904"/>
    </location>
</feature>
<evidence type="ECO:0000256" key="15">
    <source>
        <dbReference type="ARBA" id="ARBA00070152"/>
    </source>
</evidence>
<dbReference type="Pfam" id="PF00512">
    <property type="entry name" value="HisKA"/>
    <property type="match status" value="1"/>
</dbReference>
<evidence type="ECO:0000256" key="18">
    <source>
        <dbReference type="SAM" id="Phobius"/>
    </source>
</evidence>
<feature type="modified residue" description="Phosphohistidine" evidence="16">
    <location>
        <position position="980"/>
    </location>
</feature>
<dbReference type="FunFam" id="3.30.565.10:FF:000010">
    <property type="entry name" value="Sensor histidine kinase RcsC"/>
    <property type="match status" value="1"/>
</dbReference>
<keyword evidence="11" id="KW-0902">Two-component regulatory system</keyword>
<keyword evidence="5 17" id="KW-0597">Phosphoprotein</keyword>
<dbReference type="SUPFAM" id="SSF47384">
    <property type="entry name" value="Homodimeric domain of signal transducing histidine kinase"/>
    <property type="match status" value="1"/>
</dbReference>
<reference evidence="22 23" key="1">
    <citation type="submission" date="2018-05" db="EMBL/GenBank/DDBJ databases">
        <title>Rhodoferax soyangensis sp.nov., isolated from an oligotrophic freshwater lake.</title>
        <authorList>
            <person name="Park M."/>
        </authorList>
    </citation>
    <scope>NUCLEOTIDE SEQUENCE [LARGE SCALE GENOMIC DNA]</scope>
    <source>
        <strain evidence="22 23">IMCC26218</strain>
    </source>
</reference>
<dbReference type="InterPro" id="IPR011006">
    <property type="entry name" value="CheY-like_superfamily"/>
</dbReference>
<keyword evidence="10 18" id="KW-1133">Transmembrane helix</keyword>
<dbReference type="SMART" id="SM00448">
    <property type="entry name" value="REC"/>
    <property type="match status" value="2"/>
</dbReference>
<dbReference type="SMART" id="SM00388">
    <property type="entry name" value="HisKA"/>
    <property type="match status" value="1"/>
</dbReference>
<evidence type="ECO:0000256" key="11">
    <source>
        <dbReference type="ARBA" id="ARBA00023012"/>
    </source>
</evidence>
<evidence type="ECO:0000256" key="1">
    <source>
        <dbReference type="ARBA" id="ARBA00000085"/>
    </source>
</evidence>
<evidence type="ECO:0000256" key="5">
    <source>
        <dbReference type="ARBA" id="ARBA00022553"/>
    </source>
</evidence>
<comment type="catalytic activity">
    <reaction evidence="1">
        <text>ATP + protein L-histidine = ADP + protein N-phospho-L-histidine.</text>
        <dbReference type="EC" id="2.7.13.3"/>
    </reaction>
</comment>
<dbReference type="InterPro" id="IPR005467">
    <property type="entry name" value="His_kinase_dom"/>
</dbReference>
<organism evidence="22 23">
    <name type="scientific">Rhodoferax lacus</name>
    <dbReference type="NCBI Taxonomy" id="2184758"/>
    <lineage>
        <taxon>Bacteria</taxon>
        <taxon>Pseudomonadati</taxon>
        <taxon>Pseudomonadota</taxon>
        <taxon>Betaproteobacteria</taxon>
        <taxon>Burkholderiales</taxon>
        <taxon>Comamonadaceae</taxon>
        <taxon>Rhodoferax</taxon>
    </lineage>
</organism>